<dbReference type="CDD" id="cd00093">
    <property type="entry name" value="HTH_XRE"/>
    <property type="match status" value="1"/>
</dbReference>
<feature type="domain" description="HTH cro/C1-type" evidence="1">
    <location>
        <begin position="6"/>
        <end position="61"/>
    </location>
</feature>
<dbReference type="InterPro" id="IPR043917">
    <property type="entry name" value="DUF5753"/>
</dbReference>
<keyword evidence="3" id="KW-1185">Reference proteome</keyword>
<proteinExistence type="predicted"/>
<dbReference type="InterPro" id="IPR010982">
    <property type="entry name" value="Lambda_DNA-bd_dom_sf"/>
</dbReference>
<dbReference type="InterPro" id="IPR001387">
    <property type="entry name" value="Cro/C1-type_HTH"/>
</dbReference>
<protein>
    <submittedName>
        <fullName evidence="2">Helix-turn-helix domain-containing protein</fullName>
    </submittedName>
</protein>
<dbReference type="SUPFAM" id="SSF47413">
    <property type="entry name" value="lambda repressor-like DNA-binding domains"/>
    <property type="match status" value="1"/>
</dbReference>
<dbReference type="EMBL" id="JAJAGO010000017">
    <property type="protein sequence ID" value="MCT2593937.1"/>
    <property type="molecule type" value="Genomic_DNA"/>
</dbReference>
<evidence type="ECO:0000259" key="1">
    <source>
        <dbReference type="SMART" id="SM00530"/>
    </source>
</evidence>
<dbReference type="Pfam" id="PF13560">
    <property type="entry name" value="HTH_31"/>
    <property type="match status" value="1"/>
</dbReference>
<sequence>MVLGARLRKLREDEYISQGEAAEAIRATSAQLNRLELGRSGCRLRDVADLLTIYGVTDDTERQTMLTLAGQANVPGWWHAYEDVVPGWLQTYLGLEQSAEVIRGYEVQFVPGLLQTRSYARAVIALGHVTASAEELRRRVELRMIRQQILYAPGPPHLWAVIDEAALRRPVGGAATMRAQVRHLIAMCELPHVTVQILPFAAGGHAAAGGPVILLRLPEQGLPDVVYLEQLLSAHYPDNPEDIEHYRQVIDGLVTRAEPPTRTQGILRGILAESEARGPEENTEISTP</sequence>
<evidence type="ECO:0000313" key="2">
    <source>
        <dbReference type="EMBL" id="MCT2593937.1"/>
    </source>
</evidence>
<reference evidence="2 3" key="1">
    <citation type="submission" date="2021-10" db="EMBL/GenBank/DDBJ databases">
        <title>Streptomyces gossypii sp. nov., isolated from soil collected from cotton field.</title>
        <authorList>
            <person name="Ge X."/>
            <person name="Chen X."/>
            <person name="Liu W."/>
        </authorList>
    </citation>
    <scope>NUCLEOTIDE SEQUENCE [LARGE SCALE GENOMIC DNA]</scope>
    <source>
        <strain evidence="2 3">N2-109</strain>
    </source>
</reference>
<dbReference type="SMART" id="SM00530">
    <property type="entry name" value="HTH_XRE"/>
    <property type="match status" value="1"/>
</dbReference>
<name>A0ABT2K1A0_9ACTN</name>
<accession>A0ABT2K1A0</accession>
<gene>
    <name evidence="2" type="ORF">LHJ74_29200</name>
</gene>
<dbReference type="Gene3D" id="1.10.260.40">
    <property type="entry name" value="lambda repressor-like DNA-binding domains"/>
    <property type="match status" value="1"/>
</dbReference>
<organism evidence="2 3">
    <name type="scientific">Streptomyces gossypii</name>
    <dbReference type="NCBI Taxonomy" id="2883101"/>
    <lineage>
        <taxon>Bacteria</taxon>
        <taxon>Bacillati</taxon>
        <taxon>Actinomycetota</taxon>
        <taxon>Actinomycetes</taxon>
        <taxon>Kitasatosporales</taxon>
        <taxon>Streptomycetaceae</taxon>
        <taxon>Streptomyces</taxon>
    </lineage>
</organism>
<comment type="caution">
    <text evidence="2">The sequence shown here is derived from an EMBL/GenBank/DDBJ whole genome shotgun (WGS) entry which is preliminary data.</text>
</comment>
<dbReference type="Pfam" id="PF19054">
    <property type="entry name" value="DUF5753"/>
    <property type="match status" value="1"/>
</dbReference>
<dbReference type="RefSeq" id="WP_260221244.1">
    <property type="nucleotide sequence ID" value="NZ_JAJAGO010000017.1"/>
</dbReference>
<dbReference type="Proteomes" id="UP001156389">
    <property type="component" value="Unassembled WGS sequence"/>
</dbReference>
<evidence type="ECO:0000313" key="3">
    <source>
        <dbReference type="Proteomes" id="UP001156389"/>
    </source>
</evidence>